<dbReference type="OrthoDB" id="1826980at2"/>
<name>A0A420EQN1_9SPHN</name>
<evidence type="ECO:0000313" key="4">
    <source>
        <dbReference type="Proteomes" id="UP000284395"/>
    </source>
</evidence>
<organism evidence="3 4">
    <name type="scientific">Altericroceibacterium spongiae</name>
    <dbReference type="NCBI Taxonomy" id="2320269"/>
    <lineage>
        <taxon>Bacteria</taxon>
        <taxon>Pseudomonadati</taxon>
        <taxon>Pseudomonadota</taxon>
        <taxon>Alphaproteobacteria</taxon>
        <taxon>Sphingomonadales</taxon>
        <taxon>Erythrobacteraceae</taxon>
        <taxon>Altericroceibacterium</taxon>
    </lineage>
</organism>
<keyword evidence="4" id="KW-1185">Reference proteome</keyword>
<sequence>MILKASQRSGAAQLGQHLLKAEENEHVEVHEVRGFMSESVMGAMKEAQAMAKGTRCKQYLFSVSLNPPEAENVAVEIFEGALSAIEEKLGLTGQPRMVVFHEKEGRRHAHVVWSRIDAETMTAKQLSFFKSKLRDVSKALYLEHGWKMPTGLMDSKARDPRNFTLDEWQQAKRAGLDAKSLKGIAQECWAVSDNAQTFAHALEERGLYLAKGDRRSHVAVTYEGEVFALSRLIGVKAKDVTARLGKADALRSVEETKAHIANAIAPRLDGFLKEAKRMARNALKPLVEKKKELQKAHAEERQRMANGQRERWQRETKERASRLRTGVRGLWDRLTGDHAKMVKKNEFEAYHALRRDRDQRQAMLNAQHAERRKLQEQIKQTRERHTRQILSLHNQAANYRLMRDGSKQTIRSEFLRSAGQAREQSRSAPKRGLELGR</sequence>
<dbReference type="Pfam" id="PF03432">
    <property type="entry name" value="Relaxase"/>
    <property type="match status" value="1"/>
</dbReference>
<protein>
    <submittedName>
        <fullName evidence="3">Relaxase</fullName>
    </submittedName>
</protein>
<feature type="region of interest" description="Disordered" evidence="1">
    <location>
        <begin position="299"/>
        <end position="319"/>
    </location>
</feature>
<dbReference type="EMBL" id="RAPF01000001">
    <property type="protein sequence ID" value="RKF22996.1"/>
    <property type="molecule type" value="Genomic_DNA"/>
</dbReference>
<reference evidence="3 4" key="1">
    <citation type="submission" date="2018-09" db="EMBL/GenBank/DDBJ databases">
        <title>Altererythrobacter spongiae sp. nov., isolated from a marine sponge.</title>
        <authorList>
            <person name="Zhuang L."/>
            <person name="Luo L."/>
        </authorList>
    </citation>
    <scope>NUCLEOTIDE SEQUENCE [LARGE SCALE GENOMIC DNA]</scope>
    <source>
        <strain evidence="3 4">HN-Y73</strain>
    </source>
</reference>
<gene>
    <name evidence="3" type="ORF">D6851_00290</name>
</gene>
<dbReference type="Proteomes" id="UP000284395">
    <property type="component" value="Unassembled WGS sequence"/>
</dbReference>
<dbReference type="InterPro" id="IPR005094">
    <property type="entry name" value="Endonuclease_MobA/VirD2"/>
</dbReference>
<dbReference type="AlphaFoldDB" id="A0A420EQN1"/>
<evidence type="ECO:0000259" key="2">
    <source>
        <dbReference type="Pfam" id="PF03432"/>
    </source>
</evidence>
<evidence type="ECO:0000256" key="1">
    <source>
        <dbReference type="SAM" id="MobiDB-lite"/>
    </source>
</evidence>
<accession>A0A420EQN1</accession>
<comment type="caution">
    <text evidence="3">The sequence shown here is derived from an EMBL/GenBank/DDBJ whole genome shotgun (WGS) entry which is preliminary data.</text>
</comment>
<feature type="region of interest" description="Disordered" evidence="1">
    <location>
        <begin position="410"/>
        <end position="437"/>
    </location>
</feature>
<feature type="domain" description="MobA/VirD2-like nuclease" evidence="2">
    <location>
        <begin position="20"/>
        <end position="146"/>
    </location>
</feature>
<dbReference type="RefSeq" id="WP_120322899.1">
    <property type="nucleotide sequence ID" value="NZ_RAPF01000001.1"/>
</dbReference>
<proteinExistence type="predicted"/>
<evidence type="ECO:0000313" key="3">
    <source>
        <dbReference type="EMBL" id="RKF22996.1"/>
    </source>
</evidence>